<comment type="caution">
    <text evidence="1">The sequence shown here is derived from an EMBL/GenBank/DDBJ whole genome shotgun (WGS) entry which is preliminary data.</text>
</comment>
<proteinExistence type="predicted"/>
<keyword evidence="2" id="KW-1185">Reference proteome</keyword>
<gene>
    <name evidence="1" type="ORF">RHMOL_Rhmol01G0104800</name>
</gene>
<reference evidence="1" key="1">
    <citation type="submission" date="2022-02" db="EMBL/GenBank/DDBJ databases">
        <title>Plant Genome Project.</title>
        <authorList>
            <person name="Zhang R.-G."/>
        </authorList>
    </citation>
    <scope>NUCLEOTIDE SEQUENCE</scope>
    <source>
        <strain evidence="1">AT1</strain>
    </source>
</reference>
<evidence type="ECO:0000313" key="1">
    <source>
        <dbReference type="EMBL" id="KAI8571251.1"/>
    </source>
</evidence>
<dbReference type="EMBL" id="CM046388">
    <property type="protein sequence ID" value="KAI8571251.1"/>
    <property type="molecule type" value="Genomic_DNA"/>
</dbReference>
<accession>A0ACC0Q1D8</accession>
<dbReference type="Proteomes" id="UP001062846">
    <property type="component" value="Chromosome 1"/>
</dbReference>
<name>A0ACC0Q1D8_RHOML</name>
<protein>
    <submittedName>
        <fullName evidence="1">Uncharacterized protein</fullName>
    </submittedName>
</protein>
<organism evidence="1 2">
    <name type="scientific">Rhododendron molle</name>
    <name type="common">Chinese azalea</name>
    <name type="synonym">Azalea mollis</name>
    <dbReference type="NCBI Taxonomy" id="49168"/>
    <lineage>
        <taxon>Eukaryota</taxon>
        <taxon>Viridiplantae</taxon>
        <taxon>Streptophyta</taxon>
        <taxon>Embryophyta</taxon>
        <taxon>Tracheophyta</taxon>
        <taxon>Spermatophyta</taxon>
        <taxon>Magnoliopsida</taxon>
        <taxon>eudicotyledons</taxon>
        <taxon>Gunneridae</taxon>
        <taxon>Pentapetalae</taxon>
        <taxon>asterids</taxon>
        <taxon>Ericales</taxon>
        <taxon>Ericaceae</taxon>
        <taxon>Ericoideae</taxon>
        <taxon>Rhodoreae</taxon>
        <taxon>Rhododendron</taxon>
    </lineage>
</organism>
<evidence type="ECO:0000313" key="2">
    <source>
        <dbReference type="Proteomes" id="UP001062846"/>
    </source>
</evidence>
<sequence length="92" mass="11287">MNMSRPRGEPNLMEWARPLLIHKKKLLRILDPRMEGQYSTRTARQVACLAITLERGLLWPRWSKYWRPFRRKRKAKKMHSPQNWRGRQYNTI</sequence>